<gene>
    <name evidence="1" type="ORF">M9H77_17427</name>
</gene>
<protein>
    <submittedName>
        <fullName evidence="1">Uncharacterized protein</fullName>
    </submittedName>
</protein>
<accession>A0ACC0B4K2</accession>
<organism evidence="1 2">
    <name type="scientific">Catharanthus roseus</name>
    <name type="common">Madagascar periwinkle</name>
    <name type="synonym">Vinca rosea</name>
    <dbReference type="NCBI Taxonomy" id="4058"/>
    <lineage>
        <taxon>Eukaryota</taxon>
        <taxon>Viridiplantae</taxon>
        <taxon>Streptophyta</taxon>
        <taxon>Embryophyta</taxon>
        <taxon>Tracheophyta</taxon>
        <taxon>Spermatophyta</taxon>
        <taxon>Magnoliopsida</taxon>
        <taxon>eudicotyledons</taxon>
        <taxon>Gunneridae</taxon>
        <taxon>Pentapetalae</taxon>
        <taxon>asterids</taxon>
        <taxon>lamiids</taxon>
        <taxon>Gentianales</taxon>
        <taxon>Apocynaceae</taxon>
        <taxon>Rauvolfioideae</taxon>
        <taxon>Vinceae</taxon>
        <taxon>Catharanthinae</taxon>
        <taxon>Catharanthus</taxon>
    </lineage>
</organism>
<keyword evidence="2" id="KW-1185">Reference proteome</keyword>
<proteinExistence type="predicted"/>
<evidence type="ECO:0000313" key="1">
    <source>
        <dbReference type="EMBL" id="KAI5667574.1"/>
    </source>
</evidence>
<sequence>MLNGRSGDDDLGPVTDRTGRVKGRTVIASSKGVEFFYQILGAAPQDSSCSIHGYSHAKYGISSSDPYGDMVVGDEQERVRSLHIQGDDDGDGGDDDDDQDEDDNDGYEEQSVYFAPVALASGSDGYPLHGKGKGLTGNFMSVMSKIARSCNKRPEVARDVPAPTQKRKKGRGLWKCQSRYMPLTLYSCPPYPASGGTPPAEQQDVYLEEHFCRGTVARGTFQLTDGVID</sequence>
<name>A0ACC0B4K2_CATRO</name>
<dbReference type="EMBL" id="CM044704">
    <property type="protein sequence ID" value="KAI5667574.1"/>
    <property type="molecule type" value="Genomic_DNA"/>
</dbReference>
<evidence type="ECO:0000313" key="2">
    <source>
        <dbReference type="Proteomes" id="UP001060085"/>
    </source>
</evidence>
<dbReference type="Proteomes" id="UP001060085">
    <property type="component" value="Linkage Group LG04"/>
</dbReference>
<comment type="caution">
    <text evidence="1">The sequence shown here is derived from an EMBL/GenBank/DDBJ whole genome shotgun (WGS) entry which is preliminary data.</text>
</comment>
<reference evidence="2" key="1">
    <citation type="journal article" date="2023" name="Nat. Plants">
        <title>Single-cell RNA sequencing provides a high-resolution roadmap for understanding the multicellular compartmentation of specialized metabolism.</title>
        <authorList>
            <person name="Sun S."/>
            <person name="Shen X."/>
            <person name="Li Y."/>
            <person name="Li Y."/>
            <person name="Wang S."/>
            <person name="Li R."/>
            <person name="Zhang H."/>
            <person name="Shen G."/>
            <person name="Guo B."/>
            <person name="Wei J."/>
            <person name="Xu J."/>
            <person name="St-Pierre B."/>
            <person name="Chen S."/>
            <person name="Sun C."/>
        </authorList>
    </citation>
    <scope>NUCLEOTIDE SEQUENCE [LARGE SCALE GENOMIC DNA]</scope>
</reference>